<keyword evidence="1" id="KW-0812">Transmembrane</keyword>
<feature type="transmembrane region" description="Helical" evidence="1">
    <location>
        <begin position="69"/>
        <end position="90"/>
    </location>
</feature>
<dbReference type="RefSeq" id="WP_023068108.1">
    <property type="nucleotide sequence ID" value="NZ_AUZM01000052.1"/>
</dbReference>
<organism evidence="2 3">
    <name type="scientific">Lyngbya aestuarii BL J</name>
    <dbReference type="NCBI Taxonomy" id="1348334"/>
    <lineage>
        <taxon>Bacteria</taxon>
        <taxon>Bacillati</taxon>
        <taxon>Cyanobacteriota</taxon>
        <taxon>Cyanophyceae</taxon>
        <taxon>Oscillatoriophycideae</taxon>
        <taxon>Oscillatoriales</taxon>
        <taxon>Microcoleaceae</taxon>
        <taxon>Lyngbya</taxon>
    </lineage>
</organism>
<dbReference type="PANTHER" id="PTHR36109:SF2">
    <property type="entry name" value="MEMBRANE PROTEIN"/>
    <property type="match status" value="1"/>
</dbReference>
<feature type="transmembrane region" description="Helical" evidence="1">
    <location>
        <begin position="102"/>
        <end position="128"/>
    </location>
</feature>
<evidence type="ECO:0000256" key="1">
    <source>
        <dbReference type="SAM" id="Phobius"/>
    </source>
</evidence>
<dbReference type="PANTHER" id="PTHR36109">
    <property type="entry name" value="MEMBRANE PROTEIN-RELATED"/>
    <property type="match status" value="1"/>
</dbReference>
<dbReference type="AlphaFoldDB" id="U7QGS2"/>
<dbReference type="EMBL" id="AUZM01000052">
    <property type="protein sequence ID" value="ERT05631.1"/>
    <property type="molecule type" value="Genomic_DNA"/>
</dbReference>
<comment type="caution">
    <text evidence="2">The sequence shown here is derived from an EMBL/GenBank/DDBJ whole genome shotgun (WGS) entry which is preliminary data.</text>
</comment>
<name>U7QGS2_9CYAN</name>
<keyword evidence="1" id="KW-1133">Transmembrane helix</keyword>
<evidence type="ECO:0008006" key="4">
    <source>
        <dbReference type="Google" id="ProtNLM"/>
    </source>
</evidence>
<evidence type="ECO:0000313" key="3">
    <source>
        <dbReference type="Proteomes" id="UP000017127"/>
    </source>
</evidence>
<protein>
    <recommendedName>
        <fullName evidence="4">General stress protein 17M-like domain-containing protein</fullName>
    </recommendedName>
</protein>
<dbReference type="InterPro" id="IPR052948">
    <property type="entry name" value="Low_temp-induced_all0457"/>
</dbReference>
<gene>
    <name evidence="2" type="ORF">M595_4407</name>
</gene>
<keyword evidence="1" id="KW-0472">Membrane</keyword>
<sequence>MYTGETTRAVGLFSNRRDAEAALHRLRDIGFDMNKVSVVTRHENDGNIAEANVEQTTDDQVKGGASAGAVAGTTAGGLIGLVGSLGVLAIPGVGPVAELGLILANTLIGGGIGAVGGGLVGALIGWGLPEDKAQYYNSRVHEHGDYLVLMEGTDQEIRNAEALLNDYKVRDLHLFGIPGTVGDRQVNPTYNRSF</sequence>
<dbReference type="PATRIC" id="fig|1348334.3.peg.4262"/>
<accession>U7QGS2</accession>
<evidence type="ECO:0000313" key="2">
    <source>
        <dbReference type="EMBL" id="ERT05631.1"/>
    </source>
</evidence>
<proteinExistence type="predicted"/>
<reference evidence="2 3" key="1">
    <citation type="journal article" date="2013" name="Front. Microbiol.">
        <title>Comparative genomic analyses of the cyanobacterium, Lyngbya aestuarii BL J, a powerful hydrogen producer.</title>
        <authorList>
            <person name="Kothari A."/>
            <person name="Vaughn M."/>
            <person name="Garcia-Pichel F."/>
        </authorList>
    </citation>
    <scope>NUCLEOTIDE SEQUENCE [LARGE SCALE GENOMIC DNA]</scope>
    <source>
        <strain evidence="2 3">BL J</strain>
    </source>
</reference>
<dbReference type="Proteomes" id="UP000017127">
    <property type="component" value="Unassembled WGS sequence"/>
</dbReference>
<dbReference type="OrthoDB" id="462701at2"/>
<keyword evidence="3" id="KW-1185">Reference proteome</keyword>